<dbReference type="SUPFAM" id="SSF55729">
    <property type="entry name" value="Acyl-CoA N-acyltransferases (Nat)"/>
    <property type="match status" value="1"/>
</dbReference>
<protein>
    <submittedName>
        <fullName evidence="5">GNAT family N-acetyltransferase</fullName>
    </submittedName>
</protein>
<evidence type="ECO:0000313" key="5">
    <source>
        <dbReference type="EMBL" id="MTV81868.1"/>
    </source>
</evidence>
<evidence type="ECO:0000256" key="2">
    <source>
        <dbReference type="ARBA" id="ARBA00023315"/>
    </source>
</evidence>
<keyword evidence="6" id="KW-1185">Reference proteome</keyword>
<evidence type="ECO:0000256" key="1">
    <source>
        <dbReference type="ARBA" id="ARBA00022679"/>
    </source>
</evidence>
<feature type="domain" description="N-acetyltransferase" evidence="4">
    <location>
        <begin position="10"/>
        <end position="175"/>
    </location>
</feature>
<evidence type="ECO:0000259" key="4">
    <source>
        <dbReference type="PROSITE" id="PS51186"/>
    </source>
</evidence>
<dbReference type="Proteomes" id="UP000466388">
    <property type="component" value="Unassembled WGS sequence"/>
</dbReference>
<proteinExistence type="inferred from homology"/>
<organism evidence="5 6">
    <name type="scientific">Secundilactobacillus folii</name>
    <dbReference type="NCBI Taxonomy" id="2678357"/>
    <lineage>
        <taxon>Bacteria</taxon>
        <taxon>Bacillati</taxon>
        <taxon>Bacillota</taxon>
        <taxon>Bacilli</taxon>
        <taxon>Lactobacillales</taxon>
        <taxon>Lactobacillaceae</taxon>
        <taxon>Secundilactobacillus</taxon>
    </lineage>
</organism>
<dbReference type="InterPro" id="IPR000182">
    <property type="entry name" value="GNAT_dom"/>
</dbReference>
<dbReference type="PANTHER" id="PTHR43792:SF8">
    <property type="entry name" value="[RIBOSOMAL PROTEIN US5]-ALANINE N-ACETYLTRANSFERASE"/>
    <property type="match status" value="1"/>
</dbReference>
<dbReference type="AlphaFoldDB" id="A0A7X2XVX8"/>
<comment type="similarity">
    <text evidence="3">Belongs to the acetyltransferase family. RimJ subfamily.</text>
</comment>
<dbReference type="GO" id="GO:0008999">
    <property type="term" value="F:protein-N-terminal-alanine acetyltransferase activity"/>
    <property type="evidence" value="ECO:0007669"/>
    <property type="project" value="TreeGrafter"/>
</dbReference>
<gene>
    <name evidence="5" type="ORF">GM612_04250</name>
</gene>
<dbReference type="Gene3D" id="3.40.630.30">
    <property type="match status" value="1"/>
</dbReference>
<keyword evidence="2" id="KW-0012">Acyltransferase</keyword>
<evidence type="ECO:0000256" key="3">
    <source>
        <dbReference type="ARBA" id="ARBA00038502"/>
    </source>
</evidence>
<dbReference type="PANTHER" id="PTHR43792">
    <property type="entry name" value="GNAT FAMILY, PUTATIVE (AFU_ORTHOLOGUE AFUA_3G00765)-RELATED-RELATED"/>
    <property type="match status" value="1"/>
</dbReference>
<dbReference type="GO" id="GO:0005737">
    <property type="term" value="C:cytoplasm"/>
    <property type="evidence" value="ECO:0007669"/>
    <property type="project" value="TreeGrafter"/>
</dbReference>
<name>A0A7X2XVX8_9LACO</name>
<comment type="caution">
    <text evidence="5">The sequence shown here is derived from an EMBL/GenBank/DDBJ whole genome shotgun (WGS) entry which is preliminary data.</text>
</comment>
<keyword evidence="1 5" id="KW-0808">Transferase</keyword>
<dbReference type="RefSeq" id="WP_155431156.1">
    <property type="nucleotide sequence ID" value="NZ_WNJO01000004.1"/>
</dbReference>
<dbReference type="InterPro" id="IPR016181">
    <property type="entry name" value="Acyl_CoA_acyltransferase"/>
</dbReference>
<dbReference type="EMBL" id="WNJO01000004">
    <property type="protein sequence ID" value="MTV81868.1"/>
    <property type="molecule type" value="Genomic_DNA"/>
</dbReference>
<dbReference type="Pfam" id="PF13302">
    <property type="entry name" value="Acetyltransf_3"/>
    <property type="match status" value="1"/>
</dbReference>
<evidence type="ECO:0000313" key="6">
    <source>
        <dbReference type="Proteomes" id="UP000466388"/>
    </source>
</evidence>
<reference evidence="5 6" key="1">
    <citation type="submission" date="2019-11" db="EMBL/GenBank/DDBJ databases">
        <title>Lactobacillus sp. nov. CRM56-3, isolated from fermented tea leaves.</title>
        <authorList>
            <person name="Phuengjayaem S."/>
            <person name="Tanasupawat S."/>
        </authorList>
    </citation>
    <scope>NUCLEOTIDE SEQUENCE [LARGE SCALE GENOMIC DNA]</scope>
    <source>
        <strain evidence="5 6">CRM56-3</strain>
    </source>
</reference>
<accession>A0A7X2XVX8</accession>
<sequence>MMENIQTKRLLLRPFVESDLADFYAFVGDAQSAHSAGFQYAHSESDAAYMLKSLTKKKIFAIVELRTQRVIGSIGLYPRMGNDGLQEPRTADLGYVLNRSYWGQGYMTEAGQALIKALFDQNELDTIWASHLQDNQRSKRVIQKLGFHYVDAFTHSQTALFQPGATELIYRRDRE</sequence>
<dbReference type="InterPro" id="IPR051531">
    <property type="entry name" value="N-acetyltransferase"/>
</dbReference>
<dbReference type="PROSITE" id="PS51186">
    <property type="entry name" value="GNAT"/>
    <property type="match status" value="1"/>
</dbReference>